<reference evidence="1" key="1">
    <citation type="submission" date="2021-06" db="EMBL/GenBank/DDBJ databases">
        <authorList>
            <person name="Kallberg Y."/>
            <person name="Tangrot J."/>
            <person name="Rosling A."/>
        </authorList>
    </citation>
    <scope>NUCLEOTIDE SEQUENCE</scope>
    <source>
        <strain evidence="1">28 12/20/2015</strain>
    </source>
</reference>
<comment type="caution">
    <text evidence="1">The sequence shown here is derived from an EMBL/GenBank/DDBJ whole genome shotgun (WGS) entry which is preliminary data.</text>
</comment>
<evidence type="ECO:0000313" key="2">
    <source>
        <dbReference type="Proteomes" id="UP000789366"/>
    </source>
</evidence>
<organism evidence="1 2">
    <name type="scientific">Cetraspora pellucida</name>
    <dbReference type="NCBI Taxonomy" id="1433469"/>
    <lineage>
        <taxon>Eukaryota</taxon>
        <taxon>Fungi</taxon>
        <taxon>Fungi incertae sedis</taxon>
        <taxon>Mucoromycota</taxon>
        <taxon>Glomeromycotina</taxon>
        <taxon>Glomeromycetes</taxon>
        <taxon>Diversisporales</taxon>
        <taxon>Gigasporaceae</taxon>
        <taxon>Cetraspora</taxon>
    </lineage>
</organism>
<dbReference type="EMBL" id="CAJVPW010019989">
    <property type="protein sequence ID" value="CAG8687265.1"/>
    <property type="molecule type" value="Genomic_DNA"/>
</dbReference>
<accession>A0ACA9P143</accession>
<name>A0ACA9P143_9GLOM</name>
<keyword evidence="2" id="KW-1185">Reference proteome</keyword>
<sequence length="51" mass="5872">NLISKDNTDNKAKANPMHKYEADSDNNNKATFNSKSEDNYYKAKKINYISD</sequence>
<feature type="non-terminal residue" evidence="1">
    <location>
        <position position="1"/>
    </location>
</feature>
<dbReference type="Proteomes" id="UP000789366">
    <property type="component" value="Unassembled WGS sequence"/>
</dbReference>
<gene>
    <name evidence="1" type="ORF">SPELUC_LOCUS10559</name>
</gene>
<protein>
    <submittedName>
        <fullName evidence="1">13713_t:CDS:1</fullName>
    </submittedName>
</protein>
<proteinExistence type="predicted"/>
<evidence type="ECO:0000313" key="1">
    <source>
        <dbReference type="EMBL" id="CAG8687265.1"/>
    </source>
</evidence>